<name>A0A921U749_SORBI</name>
<evidence type="ECO:0000313" key="3">
    <source>
        <dbReference type="Proteomes" id="UP000807115"/>
    </source>
</evidence>
<comment type="caution">
    <text evidence="2">The sequence shown here is derived from an EMBL/GenBank/DDBJ whole genome shotgun (WGS) entry which is preliminary data.</text>
</comment>
<proteinExistence type="predicted"/>
<dbReference type="Proteomes" id="UP000807115">
    <property type="component" value="Chromosome 8"/>
</dbReference>
<gene>
    <name evidence="2" type="ORF">BDA96_08G145200</name>
</gene>
<reference evidence="2" key="2">
    <citation type="submission" date="2020-10" db="EMBL/GenBank/DDBJ databases">
        <authorList>
            <person name="Cooper E.A."/>
            <person name="Brenton Z.W."/>
            <person name="Flinn B.S."/>
            <person name="Jenkins J."/>
            <person name="Shu S."/>
            <person name="Flowers D."/>
            <person name="Luo F."/>
            <person name="Wang Y."/>
            <person name="Xia P."/>
            <person name="Barry K."/>
            <person name="Daum C."/>
            <person name="Lipzen A."/>
            <person name="Yoshinaga Y."/>
            <person name="Schmutz J."/>
            <person name="Saski C."/>
            <person name="Vermerris W."/>
            <person name="Kresovich S."/>
        </authorList>
    </citation>
    <scope>NUCLEOTIDE SEQUENCE</scope>
</reference>
<dbReference type="AlphaFoldDB" id="A0A921U749"/>
<dbReference type="EMBL" id="CM027687">
    <property type="protein sequence ID" value="KAG0521247.1"/>
    <property type="molecule type" value="Genomic_DNA"/>
</dbReference>
<protein>
    <submittedName>
        <fullName evidence="2">Uncharacterized protein</fullName>
    </submittedName>
</protein>
<reference evidence="2" key="1">
    <citation type="journal article" date="2019" name="BMC Genomics">
        <title>A new reference genome for Sorghum bicolor reveals high levels of sequence similarity between sweet and grain genotypes: implications for the genetics of sugar metabolism.</title>
        <authorList>
            <person name="Cooper E.A."/>
            <person name="Brenton Z.W."/>
            <person name="Flinn B.S."/>
            <person name="Jenkins J."/>
            <person name="Shu S."/>
            <person name="Flowers D."/>
            <person name="Luo F."/>
            <person name="Wang Y."/>
            <person name="Xia P."/>
            <person name="Barry K."/>
            <person name="Daum C."/>
            <person name="Lipzen A."/>
            <person name="Yoshinaga Y."/>
            <person name="Schmutz J."/>
            <person name="Saski C."/>
            <person name="Vermerris W."/>
            <person name="Kresovich S."/>
        </authorList>
    </citation>
    <scope>NUCLEOTIDE SEQUENCE</scope>
</reference>
<accession>A0A921U749</accession>
<organism evidence="2 3">
    <name type="scientific">Sorghum bicolor</name>
    <name type="common">Sorghum</name>
    <name type="synonym">Sorghum vulgare</name>
    <dbReference type="NCBI Taxonomy" id="4558"/>
    <lineage>
        <taxon>Eukaryota</taxon>
        <taxon>Viridiplantae</taxon>
        <taxon>Streptophyta</taxon>
        <taxon>Embryophyta</taxon>
        <taxon>Tracheophyta</taxon>
        <taxon>Spermatophyta</taxon>
        <taxon>Magnoliopsida</taxon>
        <taxon>Liliopsida</taxon>
        <taxon>Poales</taxon>
        <taxon>Poaceae</taxon>
        <taxon>PACMAD clade</taxon>
        <taxon>Panicoideae</taxon>
        <taxon>Andropogonodae</taxon>
        <taxon>Andropogoneae</taxon>
        <taxon>Sorghinae</taxon>
        <taxon>Sorghum</taxon>
    </lineage>
</organism>
<feature type="region of interest" description="Disordered" evidence="1">
    <location>
        <begin position="1"/>
        <end position="20"/>
    </location>
</feature>
<evidence type="ECO:0000256" key="1">
    <source>
        <dbReference type="SAM" id="MobiDB-lite"/>
    </source>
</evidence>
<sequence>MVRQPTGRFRRASGGLDQRDDDRPLLSRWAAQEIAGFHAVPVVRAQIVVTSQAVAQLLGESEIWLIEALYLLSC</sequence>
<evidence type="ECO:0000313" key="2">
    <source>
        <dbReference type="EMBL" id="KAG0521247.1"/>
    </source>
</evidence>